<dbReference type="SUPFAM" id="SSF57701">
    <property type="entry name" value="Zn2/Cys6 DNA-binding domain"/>
    <property type="match status" value="1"/>
</dbReference>
<keyword evidence="9" id="KW-1185">Reference proteome</keyword>
<dbReference type="RefSeq" id="XP_046077404.1">
    <property type="nucleotide sequence ID" value="XM_046209723.1"/>
</dbReference>
<feature type="region of interest" description="Disordered" evidence="6">
    <location>
        <begin position="128"/>
        <end position="176"/>
    </location>
</feature>
<evidence type="ECO:0000256" key="1">
    <source>
        <dbReference type="ARBA" id="ARBA00022723"/>
    </source>
</evidence>
<organism evidence="8 9">
    <name type="scientific">Talaromyces proteolyticus</name>
    <dbReference type="NCBI Taxonomy" id="1131652"/>
    <lineage>
        <taxon>Eukaryota</taxon>
        <taxon>Fungi</taxon>
        <taxon>Dikarya</taxon>
        <taxon>Ascomycota</taxon>
        <taxon>Pezizomycotina</taxon>
        <taxon>Eurotiomycetes</taxon>
        <taxon>Eurotiomycetidae</taxon>
        <taxon>Eurotiales</taxon>
        <taxon>Trichocomaceae</taxon>
        <taxon>Talaromyces</taxon>
        <taxon>Talaromyces sect. Bacilispori</taxon>
    </lineage>
</organism>
<dbReference type="Gene3D" id="4.10.240.10">
    <property type="entry name" value="Zn(2)-C6 fungal-type DNA-binding domain"/>
    <property type="match status" value="1"/>
</dbReference>
<feature type="compositionally biased region" description="Polar residues" evidence="6">
    <location>
        <begin position="152"/>
        <end position="176"/>
    </location>
</feature>
<keyword evidence="3" id="KW-0238">DNA-binding</keyword>
<proteinExistence type="predicted"/>
<sequence length="710" mass="81158">MGRKTRACVPCHERKVRCDAEHVGIPCSRCAARRWIDSCIPLSTVGKNQRHHRAKGQRAQTTVDKEDQTSESISYTPNQSQNIAVLTELDTNKVYNDMPNPAMMSIPTPPFYPARYTASESHQLQINSNGTERLTEDPTPRRYIPEREMIEDTSQSIQRSSPTTRNESSNAGDSVTAYQEGTSSISILKEALGHSAQSQLANSILQDTPKSTAELDDVDMEYLRRKGAYSLPPPAICDEFIRLFFERVYSYAPVFDRIIFAREYRQQNVSMFLLQAVLASVTPHVPLELLNSAGFSDHLTAQTAFFIRARLLHDVGVEKNQLRLLQGSLFLSLPHVTRDMDKDYRYWISNAARLAVKIGLYQNIRLEGFDISSKKVLRRIWWVVHSWDTLLALHGLDAARRFEIGEFDVQPLTESDWEEGDIPPDLQDLLPQITRLQKCFLIESGKLQFVVGRFWNSHAQSPISASEYLESSMTLWRQSLPDVLKAAEVQEWNRDNMWVLYLRARCYVCECVMYRMLRGQFSSNSIMFERMDFKLRTAMFELDTTIDRISIHKVSPYCPWFVYTCACTSLALHIEKAMDPTIHRHEKLLHMLRLHSELEFLRDLSKLSSLNKWSLQMFEKIIRATGLSISVTDSSIAEPHAQNAMEQDNQLNGTDDNTSDEIDMNSGFSLSDLELPFDFQFGPLGPTYVLGNLVGSTDQDANHFYLNGQC</sequence>
<dbReference type="CDD" id="cd00067">
    <property type="entry name" value="GAL4"/>
    <property type="match status" value="1"/>
</dbReference>
<feature type="domain" description="Zn(2)-C6 fungal-type" evidence="7">
    <location>
        <begin position="7"/>
        <end position="39"/>
    </location>
</feature>
<reference evidence="8" key="1">
    <citation type="submission" date="2021-12" db="EMBL/GenBank/DDBJ databases">
        <title>Convergent genome expansion in fungi linked to evolution of root-endophyte symbiosis.</title>
        <authorList>
            <consortium name="DOE Joint Genome Institute"/>
            <person name="Ke Y.-H."/>
            <person name="Bonito G."/>
            <person name="Liao H.-L."/>
            <person name="Looney B."/>
            <person name="Rojas-Flechas A."/>
            <person name="Nash J."/>
            <person name="Hameed K."/>
            <person name="Schadt C."/>
            <person name="Martin F."/>
            <person name="Crous P.W."/>
            <person name="Miettinen O."/>
            <person name="Magnuson J.K."/>
            <person name="Labbe J."/>
            <person name="Jacobson D."/>
            <person name="Doktycz M.J."/>
            <person name="Veneault-Fourrey C."/>
            <person name="Kuo A."/>
            <person name="Mondo S."/>
            <person name="Calhoun S."/>
            <person name="Riley R."/>
            <person name="Ohm R."/>
            <person name="LaButti K."/>
            <person name="Andreopoulos B."/>
            <person name="Pangilinan J."/>
            <person name="Nolan M."/>
            <person name="Tritt A."/>
            <person name="Clum A."/>
            <person name="Lipzen A."/>
            <person name="Daum C."/>
            <person name="Barry K."/>
            <person name="Grigoriev I.V."/>
            <person name="Vilgalys R."/>
        </authorList>
    </citation>
    <scope>NUCLEOTIDE SEQUENCE</scope>
    <source>
        <strain evidence="8">PMI_201</strain>
    </source>
</reference>
<dbReference type="PROSITE" id="PS50048">
    <property type="entry name" value="ZN2_CY6_FUNGAL_2"/>
    <property type="match status" value="1"/>
</dbReference>
<dbReference type="InterPro" id="IPR007219">
    <property type="entry name" value="XnlR_reg_dom"/>
</dbReference>
<dbReference type="Proteomes" id="UP001201262">
    <property type="component" value="Unassembled WGS sequence"/>
</dbReference>
<dbReference type="InterPro" id="IPR036864">
    <property type="entry name" value="Zn2-C6_fun-type_DNA-bd_sf"/>
</dbReference>
<evidence type="ECO:0000313" key="8">
    <source>
        <dbReference type="EMBL" id="KAH8704783.1"/>
    </source>
</evidence>
<feature type="compositionally biased region" description="Polar residues" evidence="6">
    <location>
        <begin position="644"/>
        <end position="656"/>
    </location>
</feature>
<evidence type="ECO:0000256" key="6">
    <source>
        <dbReference type="SAM" id="MobiDB-lite"/>
    </source>
</evidence>
<dbReference type="CDD" id="cd12148">
    <property type="entry name" value="fungal_TF_MHR"/>
    <property type="match status" value="1"/>
</dbReference>
<dbReference type="GO" id="GO:0006351">
    <property type="term" value="P:DNA-templated transcription"/>
    <property type="evidence" value="ECO:0007669"/>
    <property type="project" value="InterPro"/>
</dbReference>
<dbReference type="InterPro" id="IPR052761">
    <property type="entry name" value="Fungal_Detox/Toxin_TFs"/>
</dbReference>
<dbReference type="GeneID" id="70240010"/>
<evidence type="ECO:0000313" key="9">
    <source>
        <dbReference type="Proteomes" id="UP001201262"/>
    </source>
</evidence>
<gene>
    <name evidence="8" type="ORF">BGW36DRAFT_1811</name>
</gene>
<keyword evidence="4" id="KW-0804">Transcription</keyword>
<accession>A0AAD4L2I8</accession>
<feature type="compositionally biased region" description="Basic and acidic residues" evidence="6">
    <location>
        <begin position="133"/>
        <end position="150"/>
    </location>
</feature>
<dbReference type="PANTHER" id="PTHR47425:SF2">
    <property type="entry name" value="FARB-RELATED"/>
    <property type="match status" value="1"/>
</dbReference>
<name>A0AAD4L2I8_9EURO</name>
<keyword evidence="1" id="KW-0479">Metal-binding</keyword>
<dbReference type="InterPro" id="IPR001138">
    <property type="entry name" value="Zn2Cys6_DnaBD"/>
</dbReference>
<feature type="region of interest" description="Disordered" evidence="6">
    <location>
        <begin position="50"/>
        <end position="75"/>
    </location>
</feature>
<dbReference type="Pfam" id="PF04082">
    <property type="entry name" value="Fungal_trans"/>
    <property type="match status" value="1"/>
</dbReference>
<dbReference type="Pfam" id="PF00172">
    <property type="entry name" value="Zn_clus"/>
    <property type="match status" value="1"/>
</dbReference>
<evidence type="ECO:0000256" key="3">
    <source>
        <dbReference type="ARBA" id="ARBA00023125"/>
    </source>
</evidence>
<dbReference type="GO" id="GO:0008270">
    <property type="term" value="F:zinc ion binding"/>
    <property type="evidence" value="ECO:0007669"/>
    <property type="project" value="InterPro"/>
</dbReference>
<keyword evidence="5" id="KW-0539">Nucleus</keyword>
<dbReference type="SMART" id="SM00066">
    <property type="entry name" value="GAL4"/>
    <property type="match status" value="1"/>
</dbReference>
<dbReference type="PROSITE" id="PS00463">
    <property type="entry name" value="ZN2_CY6_FUNGAL_1"/>
    <property type="match status" value="1"/>
</dbReference>
<dbReference type="GO" id="GO:0003677">
    <property type="term" value="F:DNA binding"/>
    <property type="evidence" value="ECO:0007669"/>
    <property type="project" value="UniProtKB-KW"/>
</dbReference>
<dbReference type="PANTHER" id="PTHR47425">
    <property type="entry name" value="FARB-RELATED"/>
    <property type="match status" value="1"/>
</dbReference>
<comment type="caution">
    <text evidence="8">The sequence shown here is derived from an EMBL/GenBank/DDBJ whole genome shotgun (WGS) entry which is preliminary data.</text>
</comment>
<keyword evidence="2" id="KW-0805">Transcription regulation</keyword>
<evidence type="ECO:0000256" key="5">
    <source>
        <dbReference type="ARBA" id="ARBA00023242"/>
    </source>
</evidence>
<evidence type="ECO:0000256" key="4">
    <source>
        <dbReference type="ARBA" id="ARBA00023163"/>
    </source>
</evidence>
<feature type="region of interest" description="Disordered" evidence="6">
    <location>
        <begin position="642"/>
        <end position="663"/>
    </location>
</feature>
<protein>
    <recommendedName>
        <fullName evidence="7">Zn(2)-C6 fungal-type domain-containing protein</fullName>
    </recommendedName>
</protein>
<dbReference type="AlphaFoldDB" id="A0AAD4L2I8"/>
<dbReference type="GO" id="GO:0000981">
    <property type="term" value="F:DNA-binding transcription factor activity, RNA polymerase II-specific"/>
    <property type="evidence" value="ECO:0007669"/>
    <property type="project" value="InterPro"/>
</dbReference>
<evidence type="ECO:0000259" key="7">
    <source>
        <dbReference type="PROSITE" id="PS50048"/>
    </source>
</evidence>
<dbReference type="EMBL" id="JAJTJA010000001">
    <property type="protein sequence ID" value="KAH8704783.1"/>
    <property type="molecule type" value="Genomic_DNA"/>
</dbReference>
<evidence type="ECO:0000256" key="2">
    <source>
        <dbReference type="ARBA" id="ARBA00023015"/>
    </source>
</evidence>